<accession>A0A126QRP9</accession>
<gene>
    <name evidence="1" type="ORF">AWY79_17340</name>
    <name evidence="2" type="ORF">EDC59_11193</name>
</gene>
<dbReference type="Proteomes" id="UP000055611">
    <property type="component" value="Chromosome"/>
</dbReference>
<evidence type="ECO:0000313" key="2">
    <source>
        <dbReference type="EMBL" id="TDT86775.1"/>
    </source>
</evidence>
<name>A0A126QRP9_9BACT</name>
<proteinExistence type="predicted"/>
<evidence type="ECO:0000313" key="3">
    <source>
        <dbReference type="Proteomes" id="UP000055611"/>
    </source>
</evidence>
<dbReference type="Proteomes" id="UP000295506">
    <property type="component" value="Unassembled WGS sequence"/>
</dbReference>
<reference evidence="1 3" key="1">
    <citation type="journal article" date="2016" name="Front. Microbiol.">
        <title>Genome Sequence of the Piezophilic, Mesophilic Sulfate-Reducing Bacterium Desulfovibrio indicus J2T.</title>
        <authorList>
            <person name="Cao J."/>
            <person name="Maignien L."/>
            <person name="Shao Z."/>
            <person name="Alain K."/>
            <person name="Jebbar M."/>
        </authorList>
    </citation>
    <scope>NUCLEOTIDE SEQUENCE [LARGE SCALE GENOMIC DNA]</scope>
    <source>
        <strain evidence="1 3">J2</strain>
    </source>
</reference>
<sequence>MPHTPVDTNGEFDPAVSCRGWCARCAREHSLPVGPARGPALALLERMEREGRIDFEAPEPDPRFSVGYLDGEARGQMFGVLVARDKAGATVALKAFSGQYNSAWEVEGWAPPLLDTARFRRDTFEAEQRIKSMGREIAGIPAGSPSRDLLIYRRKAASRTLMQEIHAMYRLPNFRGETVPLPLAVHGDGGVPTGTGDCCAPKLLGLAAAQGLVPLGLAEFYFGRTNRSGTREHGRFYPSCLDKCARILGHMLCGLEDA</sequence>
<dbReference type="EMBL" id="CP014206">
    <property type="protein sequence ID" value="AMK12743.1"/>
    <property type="molecule type" value="Genomic_DNA"/>
</dbReference>
<dbReference type="EMBL" id="SOBK01000011">
    <property type="protein sequence ID" value="TDT86775.1"/>
    <property type="molecule type" value="Genomic_DNA"/>
</dbReference>
<dbReference type="OrthoDB" id="128480at2"/>
<reference evidence="2 4" key="2">
    <citation type="submission" date="2019-03" db="EMBL/GenBank/DDBJ databases">
        <title>Genomic Encyclopedia of Type Strains, Phase IV (KMG-IV): sequencing the most valuable type-strain genomes for metagenomic binning, comparative biology and taxonomic classification.</title>
        <authorList>
            <person name="Goeker M."/>
        </authorList>
    </citation>
    <scope>NUCLEOTIDE SEQUENCE [LARGE SCALE GENOMIC DNA]</scope>
    <source>
        <strain evidence="2 4">DSM 101483</strain>
    </source>
</reference>
<dbReference type="KEGG" id="dej:AWY79_17340"/>
<organism evidence="2 4">
    <name type="scientific">Pseudodesulfovibrio indicus</name>
    <dbReference type="NCBI Taxonomy" id="1716143"/>
    <lineage>
        <taxon>Bacteria</taxon>
        <taxon>Pseudomonadati</taxon>
        <taxon>Thermodesulfobacteriota</taxon>
        <taxon>Desulfovibrionia</taxon>
        <taxon>Desulfovibrionales</taxon>
        <taxon>Desulfovibrionaceae</taxon>
    </lineage>
</organism>
<evidence type="ECO:0000313" key="1">
    <source>
        <dbReference type="EMBL" id="AMK12743.1"/>
    </source>
</evidence>
<dbReference type="RefSeq" id="WP_066806634.1">
    <property type="nucleotide sequence ID" value="NZ_CP014206.1"/>
</dbReference>
<evidence type="ECO:0000313" key="4">
    <source>
        <dbReference type="Proteomes" id="UP000295506"/>
    </source>
</evidence>
<protein>
    <submittedName>
        <fullName evidence="2">Uncharacterized protein</fullName>
    </submittedName>
</protein>
<keyword evidence="3" id="KW-1185">Reference proteome</keyword>
<dbReference type="AlphaFoldDB" id="A0A126QRP9"/>